<dbReference type="Gene3D" id="1.10.1670.40">
    <property type="match status" value="1"/>
</dbReference>
<protein>
    <recommendedName>
        <fullName evidence="2">DNA-3-methyladenine glycosylase II</fullName>
        <ecNumber evidence="2">3.2.2.21</ecNumber>
    </recommendedName>
</protein>
<feature type="domain" description="HhH-GPD" evidence="5">
    <location>
        <begin position="48"/>
        <end position="201"/>
    </location>
</feature>
<dbReference type="GO" id="GO:0006307">
    <property type="term" value="P:DNA alkylation repair"/>
    <property type="evidence" value="ECO:0007669"/>
    <property type="project" value="TreeGrafter"/>
</dbReference>
<dbReference type="Proteomes" id="UP000305836">
    <property type="component" value="Unassembled WGS sequence"/>
</dbReference>
<evidence type="ECO:0000313" key="7">
    <source>
        <dbReference type="Proteomes" id="UP000305836"/>
    </source>
</evidence>
<dbReference type="InterPro" id="IPR003265">
    <property type="entry name" value="HhH-GPD_domain"/>
</dbReference>
<dbReference type="EMBL" id="SZPZ01000005">
    <property type="protein sequence ID" value="TKK75512.1"/>
    <property type="molecule type" value="Genomic_DNA"/>
</dbReference>
<evidence type="ECO:0000313" key="6">
    <source>
        <dbReference type="EMBL" id="TKK75512.1"/>
    </source>
</evidence>
<comment type="caution">
    <text evidence="6">The sequence shown here is derived from an EMBL/GenBank/DDBJ whole genome shotgun (WGS) entry which is preliminary data.</text>
</comment>
<comment type="catalytic activity">
    <reaction evidence="1">
        <text>Hydrolysis of alkylated DNA, releasing 3-methyladenine, 3-methylguanine, 7-methylguanine and 7-methyladenine.</text>
        <dbReference type="EC" id="3.2.2.21"/>
    </reaction>
</comment>
<keyword evidence="7" id="KW-1185">Reference proteome</keyword>
<evidence type="ECO:0000256" key="3">
    <source>
        <dbReference type="ARBA" id="ARBA00022763"/>
    </source>
</evidence>
<reference evidence="6 7" key="1">
    <citation type="submission" date="2019-04" db="EMBL/GenBank/DDBJ databases">
        <title>Kribbella sp. NEAU-THZ 27 nov., a novel actinomycete isolated from soil.</title>
        <authorList>
            <person name="Duan L."/>
        </authorList>
    </citation>
    <scope>NUCLEOTIDE SEQUENCE [LARGE SCALE GENOMIC DNA]</scope>
    <source>
        <strain evidence="7">NEAU-THZ27</strain>
    </source>
</reference>
<accession>A0A4U3LJC1</accession>
<dbReference type="GO" id="GO:0032131">
    <property type="term" value="F:alkylated DNA binding"/>
    <property type="evidence" value="ECO:0007669"/>
    <property type="project" value="TreeGrafter"/>
</dbReference>
<name>A0A4U3LJC1_9ACTN</name>
<dbReference type="PANTHER" id="PTHR43003:SF5">
    <property type="entry name" value="DNA-3-METHYLADENINE GLYCOSYLASE"/>
    <property type="match status" value="1"/>
</dbReference>
<dbReference type="SMART" id="SM00478">
    <property type="entry name" value="ENDO3c"/>
    <property type="match status" value="1"/>
</dbReference>
<dbReference type="GO" id="GO:0005737">
    <property type="term" value="C:cytoplasm"/>
    <property type="evidence" value="ECO:0007669"/>
    <property type="project" value="TreeGrafter"/>
</dbReference>
<dbReference type="EC" id="3.2.2.21" evidence="2"/>
<dbReference type="CDD" id="cd00056">
    <property type="entry name" value="ENDO3c"/>
    <property type="match status" value="1"/>
</dbReference>
<keyword evidence="3" id="KW-0227">DNA damage</keyword>
<dbReference type="SUPFAM" id="SSF48150">
    <property type="entry name" value="DNA-glycosylase"/>
    <property type="match status" value="1"/>
</dbReference>
<gene>
    <name evidence="6" type="ORF">FDA38_34525</name>
</gene>
<evidence type="ECO:0000256" key="4">
    <source>
        <dbReference type="ARBA" id="ARBA00023204"/>
    </source>
</evidence>
<dbReference type="GO" id="GO:0043916">
    <property type="term" value="F:DNA-7-methylguanine glycosylase activity"/>
    <property type="evidence" value="ECO:0007669"/>
    <property type="project" value="TreeGrafter"/>
</dbReference>
<keyword evidence="4" id="KW-0234">DNA repair</keyword>
<dbReference type="RefSeq" id="WP_137258364.1">
    <property type="nucleotide sequence ID" value="NZ_JBHSPQ010000005.1"/>
</dbReference>
<dbReference type="InterPro" id="IPR011257">
    <property type="entry name" value="DNA_glycosylase"/>
</dbReference>
<evidence type="ECO:0000256" key="1">
    <source>
        <dbReference type="ARBA" id="ARBA00000086"/>
    </source>
</evidence>
<dbReference type="AlphaFoldDB" id="A0A4U3LJC1"/>
<dbReference type="InterPro" id="IPR051912">
    <property type="entry name" value="Alkylbase_DNA_Glycosylase/TA"/>
</dbReference>
<dbReference type="GO" id="GO:0032993">
    <property type="term" value="C:protein-DNA complex"/>
    <property type="evidence" value="ECO:0007669"/>
    <property type="project" value="TreeGrafter"/>
</dbReference>
<dbReference type="OrthoDB" id="9811249at2"/>
<dbReference type="Gene3D" id="1.10.340.30">
    <property type="entry name" value="Hypothetical protein, domain 2"/>
    <property type="match status" value="1"/>
</dbReference>
<dbReference type="GO" id="GO:0008725">
    <property type="term" value="F:DNA-3-methyladenine glycosylase activity"/>
    <property type="evidence" value="ECO:0007669"/>
    <property type="project" value="TreeGrafter"/>
</dbReference>
<dbReference type="PANTHER" id="PTHR43003">
    <property type="entry name" value="DNA-3-METHYLADENINE GLYCOSYLASE"/>
    <property type="match status" value="1"/>
</dbReference>
<evidence type="ECO:0000256" key="2">
    <source>
        <dbReference type="ARBA" id="ARBA00012000"/>
    </source>
</evidence>
<proteinExistence type="predicted"/>
<evidence type="ECO:0000259" key="5">
    <source>
        <dbReference type="SMART" id="SM00478"/>
    </source>
</evidence>
<dbReference type="GO" id="GO:0006285">
    <property type="term" value="P:base-excision repair, AP site formation"/>
    <property type="evidence" value="ECO:0007669"/>
    <property type="project" value="TreeGrafter"/>
</dbReference>
<organism evidence="6 7">
    <name type="scientific">Kribbella jiaozuonensis</name>
    <dbReference type="NCBI Taxonomy" id="2575441"/>
    <lineage>
        <taxon>Bacteria</taxon>
        <taxon>Bacillati</taxon>
        <taxon>Actinomycetota</taxon>
        <taxon>Actinomycetes</taxon>
        <taxon>Propionibacteriales</taxon>
        <taxon>Kribbellaceae</taxon>
        <taxon>Kribbella</taxon>
    </lineage>
</organism>
<sequence>MAAYQALTELEPAFRVLLDRYGEVDPFVWHDGGRTGTSNFAAMALHITGQQISTRVAFTVFDRISTLVGGTPTPQRIAAVEFDRLRATGLSNAKTRYIQSLARAQLDGAIDLENMDDLDDAAAVEQLIAQPGIGRWSAEMFLIHQLHRADVLPAGDVGIRWGIQQLWQLDQPPTIPDTVDRGRAWSPYRSYAAALLWRSLAPTDQLADPKERELARQEADN</sequence>
<dbReference type="Pfam" id="PF00730">
    <property type="entry name" value="HhH-GPD"/>
    <property type="match status" value="1"/>
</dbReference>